<comment type="caution">
    <text evidence="3">The sequence shown here is derived from an EMBL/GenBank/DDBJ whole genome shotgun (WGS) entry which is preliminary data.</text>
</comment>
<evidence type="ECO:0008006" key="5">
    <source>
        <dbReference type="Google" id="ProtNLM"/>
    </source>
</evidence>
<dbReference type="SUPFAM" id="SSF56601">
    <property type="entry name" value="beta-lactamase/transpeptidase-like"/>
    <property type="match status" value="1"/>
</dbReference>
<feature type="chain" id="PRO_5040752310" description="Secreted protein" evidence="2">
    <location>
        <begin position="22"/>
        <end position="294"/>
    </location>
</feature>
<keyword evidence="4" id="KW-1185">Reference proteome</keyword>
<reference evidence="3" key="1">
    <citation type="submission" date="2022-01" db="EMBL/GenBank/DDBJ databases">
        <title>Corynebacterium sp. nov isolated from isolated from the feces of the greater white-fronted geese (Anser albifrons) at Poyang Lake, PR China.</title>
        <authorList>
            <person name="Liu Q."/>
        </authorList>
    </citation>
    <scope>NUCLEOTIDE SEQUENCE</scope>
    <source>
        <strain evidence="3">JCM 32435</strain>
    </source>
</reference>
<gene>
    <name evidence="3" type="ORF">L1O03_06105</name>
</gene>
<feature type="compositionally biased region" description="Polar residues" evidence="1">
    <location>
        <begin position="32"/>
        <end position="42"/>
    </location>
</feature>
<name>A0A9X1QQV4_9CORY</name>
<dbReference type="PROSITE" id="PS51257">
    <property type="entry name" value="PROKAR_LIPOPROTEIN"/>
    <property type="match status" value="1"/>
</dbReference>
<evidence type="ECO:0000256" key="2">
    <source>
        <dbReference type="SAM" id="SignalP"/>
    </source>
</evidence>
<feature type="signal peptide" evidence="2">
    <location>
        <begin position="1"/>
        <end position="21"/>
    </location>
</feature>
<dbReference type="AlphaFoldDB" id="A0A9X1QQV4"/>
<evidence type="ECO:0000256" key="1">
    <source>
        <dbReference type="SAM" id="MobiDB-lite"/>
    </source>
</evidence>
<dbReference type="Gene3D" id="3.40.710.10">
    <property type="entry name" value="DD-peptidase/beta-lactamase superfamily"/>
    <property type="match status" value="1"/>
</dbReference>
<accession>A0A9X1QQV4</accession>
<organism evidence="3 4">
    <name type="scientific">Corynebacterium uropygiale</name>
    <dbReference type="NCBI Taxonomy" id="1775911"/>
    <lineage>
        <taxon>Bacteria</taxon>
        <taxon>Bacillati</taxon>
        <taxon>Actinomycetota</taxon>
        <taxon>Actinomycetes</taxon>
        <taxon>Mycobacteriales</taxon>
        <taxon>Corynebacteriaceae</taxon>
        <taxon>Corynebacterium</taxon>
    </lineage>
</organism>
<dbReference type="EMBL" id="JAKGSI010000003">
    <property type="protein sequence ID" value="MCF4006752.1"/>
    <property type="molecule type" value="Genomic_DNA"/>
</dbReference>
<sequence>MKKCGTLIALSLTAAALTSCTVPGTMPKDSAASASETASLPSPTLDGDTPAPDTASESAPLDLESVVQRVQAQYPGEIGIAISDGTQETTGGSTEAVPAWSTSKVPLAIVALRNDPQQASAVSAAITQSDNASAEQLWASLGDPASAAQAVAQVLSEGGVNATVQSQVVRPGFSSFGQTLLSPAEEARFAARLSCLAGAESVLGHMKNVAGDQSYGLGTLPDAAFKGGWGPTPDGGYEARQLGTVQADGGRVAIALWVRPEAGDYGTAQQALTALASELKPLLAQATPIANGCA</sequence>
<keyword evidence="2" id="KW-0732">Signal</keyword>
<evidence type="ECO:0000313" key="4">
    <source>
        <dbReference type="Proteomes" id="UP001139336"/>
    </source>
</evidence>
<dbReference type="Proteomes" id="UP001139336">
    <property type="component" value="Unassembled WGS sequence"/>
</dbReference>
<proteinExistence type="predicted"/>
<protein>
    <recommendedName>
        <fullName evidence="5">Secreted protein</fullName>
    </recommendedName>
</protein>
<evidence type="ECO:0000313" key="3">
    <source>
        <dbReference type="EMBL" id="MCF4006752.1"/>
    </source>
</evidence>
<feature type="region of interest" description="Disordered" evidence="1">
    <location>
        <begin position="27"/>
        <end position="59"/>
    </location>
</feature>
<dbReference type="InterPro" id="IPR012338">
    <property type="entry name" value="Beta-lactam/transpept-like"/>
</dbReference>
<dbReference type="RefSeq" id="WP_236118565.1">
    <property type="nucleotide sequence ID" value="NZ_JAKGSI010000003.1"/>
</dbReference>